<dbReference type="PANTHER" id="PTHR43739:SF5">
    <property type="entry name" value="EXO-ALPHA-SIALIDASE"/>
    <property type="match status" value="1"/>
</dbReference>
<keyword evidence="4" id="KW-1185">Reference proteome</keyword>
<dbReference type="InterPro" id="IPR036278">
    <property type="entry name" value="Sialidase_sf"/>
</dbReference>
<dbReference type="InterPro" id="IPR031778">
    <property type="entry name" value="Sortilin_N"/>
</dbReference>
<accession>A0ABY2QQ88</accession>
<evidence type="ECO:0000256" key="1">
    <source>
        <dbReference type="ARBA" id="ARBA00022737"/>
    </source>
</evidence>
<dbReference type="PANTHER" id="PTHR43739">
    <property type="entry name" value="XYLOGLUCANASE (EUROFUNG)"/>
    <property type="match status" value="1"/>
</dbReference>
<proteinExistence type="predicted"/>
<dbReference type="Pfam" id="PF15902">
    <property type="entry name" value="Sortilin-Vps10"/>
    <property type="match status" value="1"/>
</dbReference>
<keyword evidence="1" id="KW-0677">Repeat</keyword>
<dbReference type="EMBL" id="SSTI01000001">
    <property type="protein sequence ID" value="THG42277.1"/>
    <property type="molecule type" value="Genomic_DNA"/>
</dbReference>
<gene>
    <name evidence="3" type="ORF">E5988_00385</name>
</gene>
<dbReference type="CDD" id="cd15482">
    <property type="entry name" value="Sialidase_non-viral"/>
    <property type="match status" value="2"/>
</dbReference>
<organism evidence="3 4">
    <name type="scientific">Sphingomonas olei</name>
    <dbReference type="NCBI Taxonomy" id="1886787"/>
    <lineage>
        <taxon>Bacteria</taxon>
        <taxon>Pseudomonadati</taxon>
        <taxon>Pseudomonadota</taxon>
        <taxon>Alphaproteobacteria</taxon>
        <taxon>Sphingomonadales</taxon>
        <taxon>Sphingomonadaceae</taxon>
        <taxon>Sphingomonas</taxon>
    </lineage>
</organism>
<evidence type="ECO:0000259" key="2">
    <source>
        <dbReference type="Pfam" id="PF15902"/>
    </source>
</evidence>
<feature type="domain" description="Sortilin N-terminal" evidence="2">
    <location>
        <begin position="124"/>
        <end position="247"/>
    </location>
</feature>
<dbReference type="InterPro" id="IPR052025">
    <property type="entry name" value="Xyloglucanase_GH74"/>
</dbReference>
<name>A0ABY2QQ88_9SPHN</name>
<dbReference type="SUPFAM" id="SSF110296">
    <property type="entry name" value="Oligoxyloglucan reducing end-specific cellobiohydrolase"/>
    <property type="match status" value="1"/>
</dbReference>
<reference evidence="3 4" key="1">
    <citation type="submission" date="2019-04" db="EMBL/GenBank/DDBJ databases">
        <title>Microbes associate with the intestines of laboratory mice.</title>
        <authorList>
            <person name="Navarre W."/>
            <person name="Wong E."/>
            <person name="Huang K.C."/>
            <person name="Tropini C."/>
            <person name="Ng K."/>
            <person name="Yu B."/>
        </authorList>
    </citation>
    <scope>NUCLEOTIDE SEQUENCE [LARGE SCALE GENOMIC DNA]</scope>
    <source>
        <strain evidence="3 4">NM83_B4-11</strain>
    </source>
</reference>
<comment type="caution">
    <text evidence="3">The sequence shown here is derived from an EMBL/GenBank/DDBJ whole genome shotgun (WGS) entry which is preliminary data.</text>
</comment>
<evidence type="ECO:0000313" key="3">
    <source>
        <dbReference type="EMBL" id="THG42277.1"/>
    </source>
</evidence>
<dbReference type="InterPro" id="IPR015943">
    <property type="entry name" value="WD40/YVTN_repeat-like_dom_sf"/>
</dbReference>
<sequence>MLGGIAEVASAQGKARTQAVASAQTYDAKQWSGLRYRHVGPWRGGRVTTVTGVPTQPRTFYMGTVGGGVWKTTDAGHKWVNTTDGQIRVGPIGAVAVADSNPDIVYAGTGSSKIRSNVSIGRGIYKSVDGAKTWTFMGLPDVGQIATIRVNPTNPDEVFVAASGNPFAYSKDRGVYRTRDGGRTWKKVFFLNERLGAADVEYHPSNPAVLYATMWHGLRQPWSIISGGKEGGIYKSVDGGDSWTKLGGGLPTGLFGRANVGVSAAAPDTLYALIEAKPGQGLYRSNDAGATWTLVNRDGKLVTRPFYYTTLGVDPSNAERVFVGNEGWFESLDGGKTFATRPTPHGDNHDVWINPADPKVMVQANDGGANVSLDGGATWSVQSNQPTAELYQVAVDNQFPYRLYGAQQDNTTVIVPSLALGDGQDYRVGPGCETGPIMPKPDDPNIVWGACKGQFSRMDMRTNFNEERFWIGSESLYGNDPDRLRYRFQRTAPMEVSPVEPNTVYYGSQYVHRSRDGGVTWETISPDLTWRPADKQFASGSPITIDATGEEVYSTLYAIRESKVRPGVIWAGSNDGLIHVTQDGGKSWQNVTPKGLPQGGRVQNIEPGVREPGTAYAAIYRYLMGDFAPYIYATRDYGKTWTRLTDGRNGIAPDEPTRVVREDPERPGLLYAGTEYGLYVSFDNGARWQNFQLNLPATPVTDLRLAHGDLVLSTQGRGFYILDNLSVLRQLPTDGTLDTTRLYKPVRAVRINASGDKGSDPNVGPEHILPGAQIDYFIAPGTAATPMVLTIRDAAGAVVRRFTSDTGEAATPGGGGADDDGLGRYRPTYPTRLDATPGMHRFIWDLRTAGTPDGAPAGGGRRAPTGPMVPPGSYTVEMVAGGVTTRQPLEIVEDPRILASGITNANLVAQYQHNQRTLKLVHDTNLAVSRVIQAQAALAKQPDARREEALNGIAQRLITPRIRYSQPGLQTHVVYLYNQLNGSDQKVPPDAAARYTELRGAIDAITAELDALLGPVTKTELAAYRSGGDGAILNIADTTEDETESDN</sequence>
<dbReference type="Proteomes" id="UP000308038">
    <property type="component" value="Unassembled WGS sequence"/>
</dbReference>
<dbReference type="SUPFAM" id="SSF50939">
    <property type="entry name" value="Sialidases"/>
    <property type="match status" value="1"/>
</dbReference>
<evidence type="ECO:0000313" key="4">
    <source>
        <dbReference type="Proteomes" id="UP000308038"/>
    </source>
</evidence>
<dbReference type="Gene3D" id="2.130.10.10">
    <property type="entry name" value="YVTN repeat-like/Quinoprotein amine dehydrogenase"/>
    <property type="match status" value="4"/>
</dbReference>
<protein>
    <recommendedName>
        <fullName evidence="2">Sortilin N-terminal domain-containing protein</fullName>
    </recommendedName>
</protein>